<dbReference type="GO" id="GO:0003677">
    <property type="term" value="F:DNA binding"/>
    <property type="evidence" value="ECO:0007669"/>
    <property type="project" value="InterPro"/>
</dbReference>
<gene>
    <name evidence="2" type="ORF">JHE00_12285</name>
</gene>
<reference evidence="2" key="1">
    <citation type="submission" date="2020-12" db="EMBL/GenBank/DDBJ databases">
        <title>Prauserella sp. ASG 168, a novel actinomycete isolated from cave rock.</title>
        <authorList>
            <person name="Suriyachadkun C."/>
        </authorList>
    </citation>
    <scope>NUCLEOTIDE SEQUENCE</scope>
    <source>
        <strain evidence="2">ASG 168</strain>
    </source>
</reference>
<evidence type="ECO:0000313" key="3">
    <source>
        <dbReference type="Proteomes" id="UP000635245"/>
    </source>
</evidence>
<protein>
    <submittedName>
        <fullName evidence="2">Helix-turn-helix transcriptional regulator</fullName>
    </submittedName>
</protein>
<sequence>MRSTSVDGTAIRRSRELAGFTQDELARKLSVDRSAVGHWEAGRQSPSPGNFKALCRVLRVKRESLLAAVHDRAA</sequence>
<dbReference type="Pfam" id="PF01381">
    <property type="entry name" value="HTH_3"/>
    <property type="match status" value="1"/>
</dbReference>
<organism evidence="2 3">
    <name type="scientific">Prauserella cavernicola</name>
    <dbReference type="NCBI Taxonomy" id="2800127"/>
    <lineage>
        <taxon>Bacteria</taxon>
        <taxon>Bacillati</taxon>
        <taxon>Actinomycetota</taxon>
        <taxon>Actinomycetes</taxon>
        <taxon>Pseudonocardiales</taxon>
        <taxon>Pseudonocardiaceae</taxon>
        <taxon>Prauserella</taxon>
    </lineage>
</organism>
<dbReference type="PROSITE" id="PS50943">
    <property type="entry name" value="HTH_CROC1"/>
    <property type="match status" value="1"/>
</dbReference>
<dbReference type="Proteomes" id="UP000635245">
    <property type="component" value="Unassembled WGS sequence"/>
</dbReference>
<dbReference type="SUPFAM" id="SSF47413">
    <property type="entry name" value="lambda repressor-like DNA-binding domains"/>
    <property type="match status" value="1"/>
</dbReference>
<dbReference type="CDD" id="cd00093">
    <property type="entry name" value="HTH_XRE"/>
    <property type="match status" value="1"/>
</dbReference>
<comment type="caution">
    <text evidence="2">The sequence shown here is derived from an EMBL/GenBank/DDBJ whole genome shotgun (WGS) entry which is preliminary data.</text>
</comment>
<dbReference type="AlphaFoldDB" id="A0A934QSZ1"/>
<feature type="domain" description="HTH cro/C1-type" evidence="1">
    <location>
        <begin position="11"/>
        <end position="65"/>
    </location>
</feature>
<evidence type="ECO:0000259" key="1">
    <source>
        <dbReference type="PROSITE" id="PS50943"/>
    </source>
</evidence>
<accession>A0A934QSZ1</accession>
<name>A0A934QSZ1_9PSEU</name>
<proteinExistence type="predicted"/>
<dbReference type="SMART" id="SM00530">
    <property type="entry name" value="HTH_XRE"/>
    <property type="match status" value="1"/>
</dbReference>
<dbReference type="InterPro" id="IPR010982">
    <property type="entry name" value="Lambda_DNA-bd_dom_sf"/>
</dbReference>
<evidence type="ECO:0000313" key="2">
    <source>
        <dbReference type="EMBL" id="MBK1785104.1"/>
    </source>
</evidence>
<dbReference type="RefSeq" id="WP_200317984.1">
    <property type="nucleotide sequence ID" value="NZ_JAENJH010000002.1"/>
</dbReference>
<dbReference type="Gene3D" id="1.10.260.40">
    <property type="entry name" value="lambda repressor-like DNA-binding domains"/>
    <property type="match status" value="1"/>
</dbReference>
<dbReference type="InterPro" id="IPR001387">
    <property type="entry name" value="Cro/C1-type_HTH"/>
</dbReference>
<keyword evidence="3" id="KW-1185">Reference proteome</keyword>
<dbReference type="EMBL" id="JAENJH010000002">
    <property type="protein sequence ID" value="MBK1785104.1"/>
    <property type="molecule type" value="Genomic_DNA"/>
</dbReference>